<sequence length="440" mass="49476">MLSNMARTFLDLPREVIRNIALHIYDPLYLTQQDRLTWGIFSTVDMHQERQDDLASLVSFGSSCRRARREVRVVLFRCIRTPTVNHVEEVIRNRRGWAKYVRSVIVDLTMFDSEDTIMPRPRSCWAESTLLINLLSSLPALEHLCFFADASDDSTAALMWASLIPHPSLHPIPPPTDPSSPSPLDDEPRHIPLAHRLRSFSWRQRATPPTGFHQFSQSSTFVSTVHLLRHAYRLSFLVLDADLDEMNKDDVLVAVRELDLRQVPVGEMAEKVSLMLCGPITGWGKAFLEELVLAGPLLKELFIDRPLGKTSARNVIAVDELSTLLSPVSNLVHLTLLQVGSYFFSHEQQEEIAWHLSSTIPSLLVLGLLGDEGETNWWGIRRIAPGERSIRPLADGDLLLLEREAGVVYSRRATLIPVEANTGGNGLVPMEVDNTSFQGI</sequence>
<name>A0A1Y2AML9_9TREE</name>
<dbReference type="InParanoid" id="A0A1Y2AML9"/>
<dbReference type="AlphaFoldDB" id="A0A1Y2AML9"/>
<evidence type="ECO:0000313" key="1">
    <source>
        <dbReference type="EMBL" id="ORY23801.1"/>
    </source>
</evidence>
<gene>
    <name evidence="1" type="ORF">BCR39DRAFT_342552</name>
</gene>
<accession>A0A1Y2AML9</accession>
<organism evidence="1 2">
    <name type="scientific">Naematelia encephala</name>
    <dbReference type="NCBI Taxonomy" id="71784"/>
    <lineage>
        <taxon>Eukaryota</taxon>
        <taxon>Fungi</taxon>
        <taxon>Dikarya</taxon>
        <taxon>Basidiomycota</taxon>
        <taxon>Agaricomycotina</taxon>
        <taxon>Tremellomycetes</taxon>
        <taxon>Tremellales</taxon>
        <taxon>Naemateliaceae</taxon>
        <taxon>Naematelia</taxon>
    </lineage>
</organism>
<protein>
    <submittedName>
        <fullName evidence="1">Uncharacterized protein</fullName>
    </submittedName>
</protein>
<keyword evidence="2" id="KW-1185">Reference proteome</keyword>
<reference evidence="1 2" key="1">
    <citation type="submission" date="2016-07" db="EMBL/GenBank/DDBJ databases">
        <title>Pervasive Adenine N6-methylation of Active Genes in Fungi.</title>
        <authorList>
            <consortium name="DOE Joint Genome Institute"/>
            <person name="Mondo S.J."/>
            <person name="Dannebaum R.O."/>
            <person name="Kuo R.C."/>
            <person name="Labutti K."/>
            <person name="Haridas S."/>
            <person name="Kuo A."/>
            <person name="Salamov A."/>
            <person name="Ahrendt S.R."/>
            <person name="Lipzen A."/>
            <person name="Sullivan W."/>
            <person name="Andreopoulos W.B."/>
            <person name="Clum A."/>
            <person name="Lindquist E."/>
            <person name="Daum C."/>
            <person name="Ramamoorthy G.K."/>
            <person name="Gryganskyi A."/>
            <person name="Culley D."/>
            <person name="Magnuson J.K."/>
            <person name="James T.Y."/>
            <person name="O'Malley M.A."/>
            <person name="Stajich J.E."/>
            <person name="Spatafora J.W."/>
            <person name="Visel A."/>
            <person name="Grigoriev I.V."/>
        </authorList>
    </citation>
    <scope>NUCLEOTIDE SEQUENCE [LARGE SCALE GENOMIC DNA]</scope>
    <source>
        <strain evidence="1 2">68-887.2</strain>
    </source>
</reference>
<proteinExistence type="predicted"/>
<dbReference type="Proteomes" id="UP000193986">
    <property type="component" value="Unassembled WGS sequence"/>
</dbReference>
<evidence type="ECO:0000313" key="2">
    <source>
        <dbReference type="Proteomes" id="UP000193986"/>
    </source>
</evidence>
<dbReference type="OrthoDB" id="2569947at2759"/>
<dbReference type="EMBL" id="MCFC01000075">
    <property type="protein sequence ID" value="ORY23801.1"/>
    <property type="molecule type" value="Genomic_DNA"/>
</dbReference>
<comment type="caution">
    <text evidence="1">The sequence shown here is derived from an EMBL/GenBank/DDBJ whole genome shotgun (WGS) entry which is preliminary data.</text>
</comment>